<accession>A0A3R7ETT4</accession>
<dbReference type="InterPro" id="IPR014284">
    <property type="entry name" value="RNA_pol_sigma-70_dom"/>
</dbReference>
<feature type="domain" description="RNA polymerase sigma factor 70 region 4 type 2" evidence="7">
    <location>
        <begin position="103"/>
        <end position="153"/>
    </location>
</feature>
<organism evidence="8 9">
    <name type="scientific">Streptomyces xinghaiensis</name>
    <dbReference type="NCBI Taxonomy" id="1038928"/>
    <lineage>
        <taxon>Bacteria</taxon>
        <taxon>Bacillati</taxon>
        <taxon>Actinomycetota</taxon>
        <taxon>Actinomycetes</taxon>
        <taxon>Kitasatosporales</taxon>
        <taxon>Streptomycetaceae</taxon>
        <taxon>Streptomyces</taxon>
    </lineage>
</organism>
<dbReference type="NCBIfam" id="TIGR02937">
    <property type="entry name" value="sigma70-ECF"/>
    <property type="match status" value="1"/>
</dbReference>
<dbReference type="Gene3D" id="1.10.10.10">
    <property type="entry name" value="Winged helix-like DNA-binding domain superfamily/Winged helix DNA-binding domain"/>
    <property type="match status" value="1"/>
</dbReference>
<dbReference type="Proteomes" id="UP000028058">
    <property type="component" value="Unassembled WGS sequence"/>
</dbReference>
<keyword evidence="3" id="KW-0731">Sigma factor</keyword>
<evidence type="ECO:0000256" key="2">
    <source>
        <dbReference type="ARBA" id="ARBA00023015"/>
    </source>
</evidence>
<evidence type="ECO:0000259" key="7">
    <source>
        <dbReference type="Pfam" id="PF08281"/>
    </source>
</evidence>
<evidence type="ECO:0000256" key="5">
    <source>
        <dbReference type="ARBA" id="ARBA00023163"/>
    </source>
</evidence>
<keyword evidence="5" id="KW-0804">Transcription</keyword>
<dbReference type="InterPro" id="IPR013325">
    <property type="entry name" value="RNA_pol_sigma_r2"/>
</dbReference>
<dbReference type="Pfam" id="PF08281">
    <property type="entry name" value="Sigma70_r4_2"/>
    <property type="match status" value="1"/>
</dbReference>
<dbReference type="PANTHER" id="PTHR43133:SF8">
    <property type="entry name" value="RNA POLYMERASE SIGMA FACTOR HI_1459-RELATED"/>
    <property type="match status" value="1"/>
</dbReference>
<reference evidence="8 9" key="1">
    <citation type="journal article" date="2014" name="Genome Announc.">
        <title>Draft Genome Sequence of Streptomyces fradiae ATCC 19609, a Strain Highly Sensitive to Antibiotics.</title>
        <authorList>
            <person name="Bekker O.B."/>
            <person name="Klimina K.M."/>
            <person name="Vatlin A.A."/>
            <person name="Zakharevich N.V."/>
            <person name="Kasianov A.S."/>
            <person name="Danilenko V.N."/>
        </authorList>
    </citation>
    <scope>NUCLEOTIDE SEQUENCE [LARGE SCALE GENOMIC DNA]</scope>
    <source>
        <strain evidence="8 9">ATCC 19609</strain>
    </source>
</reference>
<keyword evidence="9" id="KW-1185">Reference proteome</keyword>
<gene>
    <name evidence="8" type="ORF">SFRA_012875</name>
</gene>
<comment type="similarity">
    <text evidence="1">Belongs to the sigma-70 factor family. ECF subfamily.</text>
</comment>
<evidence type="ECO:0000313" key="9">
    <source>
        <dbReference type="Proteomes" id="UP000028058"/>
    </source>
</evidence>
<comment type="caution">
    <text evidence="8">The sequence shown here is derived from an EMBL/GenBank/DDBJ whole genome shotgun (WGS) entry which is preliminary data.</text>
</comment>
<proteinExistence type="inferred from homology"/>
<evidence type="ECO:0000313" key="8">
    <source>
        <dbReference type="EMBL" id="RKM96124.1"/>
    </source>
</evidence>
<sequence>MDDVFCALLPRLYRRAVLIAGGRQSAEDIVHEAYLKLAARPQRFLAHPEPYAYAFSALVSVARDTYRRDRRQVPVGDVDRQAGAAGAEGWDGGVGDRQARLETVRLLRGLTPRQAAVVVLVDLDGYTIDQAAEILRVHRGTAARHRERALGKLRTLVRAPQRAGSEREGAP</sequence>
<dbReference type="PANTHER" id="PTHR43133">
    <property type="entry name" value="RNA POLYMERASE ECF-TYPE SIGMA FACTO"/>
    <property type="match status" value="1"/>
</dbReference>
<dbReference type="GO" id="GO:0006352">
    <property type="term" value="P:DNA-templated transcription initiation"/>
    <property type="evidence" value="ECO:0007669"/>
    <property type="project" value="InterPro"/>
</dbReference>
<evidence type="ECO:0000256" key="1">
    <source>
        <dbReference type="ARBA" id="ARBA00010641"/>
    </source>
</evidence>
<name>A0A3R7ETT4_9ACTN</name>
<evidence type="ECO:0000259" key="6">
    <source>
        <dbReference type="Pfam" id="PF04542"/>
    </source>
</evidence>
<feature type="domain" description="RNA polymerase sigma-70 region 2" evidence="6">
    <location>
        <begin position="7"/>
        <end position="71"/>
    </location>
</feature>
<dbReference type="InterPro" id="IPR013324">
    <property type="entry name" value="RNA_pol_sigma_r3/r4-like"/>
</dbReference>
<dbReference type="SUPFAM" id="SSF88946">
    <property type="entry name" value="Sigma2 domain of RNA polymerase sigma factors"/>
    <property type="match status" value="1"/>
</dbReference>
<dbReference type="SUPFAM" id="SSF88659">
    <property type="entry name" value="Sigma3 and sigma4 domains of RNA polymerase sigma factors"/>
    <property type="match status" value="1"/>
</dbReference>
<keyword evidence="2" id="KW-0805">Transcription regulation</keyword>
<protein>
    <submittedName>
        <fullName evidence="8">RNA polymerase sigma factor</fullName>
    </submittedName>
</protein>
<dbReference type="GO" id="GO:0016987">
    <property type="term" value="F:sigma factor activity"/>
    <property type="evidence" value="ECO:0007669"/>
    <property type="project" value="UniProtKB-KW"/>
</dbReference>
<dbReference type="EMBL" id="JNAD02000005">
    <property type="protein sequence ID" value="RKM96124.1"/>
    <property type="molecule type" value="Genomic_DNA"/>
</dbReference>
<dbReference type="Pfam" id="PF04542">
    <property type="entry name" value="Sigma70_r2"/>
    <property type="match status" value="1"/>
</dbReference>
<dbReference type="Gene3D" id="1.10.1740.10">
    <property type="match status" value="1"/>
</dbReference>
<dbReference type="InterPro" id="IPR013249">
    <property type="entry name" value="RNA_pol_sigma70_r4_t2"/>
</dbReference>
<evidence type="ECO:0000256" key="4">
    <source>
        <dbReference type="ARBA" id="ARBA00023125"/>
    </source>
</evidence>
<dbReference type="AlphaFoldDB" id="A0A3R7ETT4"/>
<dbReference type="InterPro" id="IPR036388">
    <property type="entry name" value="WH-like_DNA-bd_sf"/>
</dbReference>
<evidence type="ECO:0000256" key="3">
    <source>
        <dbReference type="ARBA" id="ARBA00023082"/>
    </source>
</evidence>
<dbReference type="InterPro" id="IPR007627">
    <property type="entry name" value="RNA_pol_sigma70_r2"/>
</dbReference>
<dbReference type="InterPro" id="IPR039425">
    <property type="entry name" value="RNA_pol_sigma-70-like"/>
</dbReference>
<dbReference type="GO" id="GO:0003677">
    <property type="term" value="F:DNA binding"/>
    <property type="evidence" value="ECO:0007669"/>
    <property type="project" value="UniProtKB-KW"/>
</dbReference>
<keyword evidence="4" id="KW-0238">DNA-binding</keyword>
<dbReference type="OrthoDB" id="9797134at2"/>